<dbReference type="PANTHER" id="PTHR31960:SF2">
    <property type="entry name" value="F-BOX PROTEIN PP2-A15"/>
    <property type="match status" value="1"/>
</dbReference>
<evidence type="ECO:0000313" key="12">
    <source>
        <dbReference type="Proteomes" id="UP001168877"/>
    </source>
</evidence>
<evidence type="ECO:0000256" key="1">
    <source>
        <dbReference type="ARBA" id="ARBA00004123"/>
    </source>
</evidence>
<dbReference type="Proteomes" id="UP001168877">
    <property type="component" value="Unassembled WGS sequence"/>
</dbReference>
<feature type="DNA-binding region" description="Homeobox" evidence="5">
    <location>
        <begin position="314"/>
        <end position="373"/>
    </location>
</feature>
<evidence type="ECO:0000313" key="11">
    <source>
        <dbReference type="EMBL" id="KAK0584531.1"/>
    </source>
</evidence>
<evidence type="ECO:0000256" key="5">
    <source>
        <dbReference type="PROSITE-ProRule" id="PRU00108"/>
    </source>
</evidence>
<evidence type="ECO:0000259" key="10">
    <source>
        <dbReference type="PROSITE" id="PS50181"/>
    </source>
</evidence>
<dbReference type="CDD" id="cd22162">
    <property type="entry name" value="F-box_AtSKIP3-like"/>
    <property type="match status" value="1"/>
</dbReference>
<gene>
    <name evidence="11" type="ORF">LWI29_014672</name>
</gene>
<dbReference type="SUPFAM" id="SSF46689">
    <property type="entry name" value="Homeodomain-like"/>
    <property type="match status" value="1"/>
</dbReference>
<dbReference type="PROSITE" id="PS50071">
    <property type="entry name" value="HOMEOBOX_2"/>
    <property type="match status" value="1"/>
</dbReference>
<evidence type="ECO:0000256" key="4">
    <source>
        <dbReference type="ARBA" id="ARBA00023242"/>
    </source>
</evidence>
<dbReference type="PROSITE" id="PS00027">
    <property type="entry name" value="HOMEOBOX_1"/>
    <property type="match status" value="1"/>
</dbReference>
<dbReference type="Pfam" id="PF14299">
    <property type="entry name" value="PP2"/>
    <property type="match status" value="1"/>
</dbReference>
<feature type="domain" description="F-box" evidence="10">
    <location>
        <begin position="16"/>
        <end position="62"/>
    </location>
</feature>
<dbReference type="GO" id="GO:0005634">
    <property type="term" value="C:nucleus"/>
    <property type="evidence" value="ECO:0007669"/>
    <property type="project" value="UniProtKB-SubCell"/>
</dbReference>
<dbReference type="GO" id="GO:0000981">
    <property type="term" value="F:DNA-binding transcription factor activity, RNA polymerase II-specific"/>
    <property type="evidence" value="ECO:0007669"/>
    <property type="project" value="InterPro"/>
</dbReference>
<proteinExistence type="predicted"/>
<keyword evidence="3 5" id="KW-0371">Homeobox</keyword>
<evidence type="ECO:0000256" key="3">
    <source>
        <dbReference type="ARBA" id="ARBA00023155"/>
    </source>
</evidence>
<dbReference type="Pfam" id="PF00046">
    <property type="entry name" value="Homeodomain"/>
    <property type="match status" value="1"/>
</dbReference>
<dbReference type="InterPro" id="IPR001356">
    <property type="entry name" value="HD"/>
</dbReference>
<protein>
    <submittedName>
        <fullName evidence="11">Uncharacterized protein</fullName>
    </submittedName>
</protein>
<name>A0AA39VMI0_ACESA</name>
<dbReference type="Gene3D" id="1.10.10.60">
    <property type="entry name" value="Homeodomain-like"/>
    <property type="match status" value="1"/>
</dbReference>
<keyword evidence="2 5" id="KW-0238">DNA-binding</keyword>
<feature type="region of interest" description="Disordered" evidence="8">
    <location>
        <begin position="437"/>
        <end position="458"/>
    </location>
</feature>
<evidence type="ECO:0000256" key="8">
    <source>
        <dbReference type="SAM" id="MobiDB-lite"/>
    </source>
</evidence>
<dbReference type="CDD" id="cd00086">
    <property type="entry name" value="homeodomain"/>
    <property type="match status" value="1"/>
</dbReference>
<dbReference type="SUPFAM" id="SSF81383">
    <property type="entry name" value="F-box domain"/>
    <property type="match status" value="1"/>
</dbReference>
<dbReference type="InterPro" id="IPR009057">
    <property type="entry name" value="Homeodomain-like_sf"/>
</dbReference>
<keyword evidence="7" id="KW-0175">Coiled coil</keyword>
<dbReference type="InterPro" id="IPR017970">
    <property type="entry name" value="Homeobox_CS"/>
</dbReference>
<dbReference type="GO" id="GO:0003677">
    <property type="term" value="F:DNA binding"/>
    <property type="evidence" value="ECO:0007669"/>
    <property type="project" value="UniProtKB-UniRule"/>
</dbReference>
<dbReference type="InterPro" id="IPR036047">
    <property type="entry name" value="F-box-like_dom_sf"/>
</dbReference>
<feature type="coiled-coil region" evidence="7">
    <location>
        <begin position="364"/>
        <end position="412"/>
    </location>
</feature>
<dbReference type="FunFam" id="1.10.10.60:FF:000385">
    <property type="entry name" value="Putative homeobox-leucine zipper protein ATHB-51"/>
    <property type="match status" value="1"/>
</dbReference>
<reference evidence="11" key="1">
    <citation type="journal article" date="2022" name="Plant J.">
        <title>Strategies of tolerance reflected in two North American maple genomes.</title>
        <authorList>
            <person name="McEvoy S.L."/>
            <person name="Sezen U.U."/>
            <person name="Trouern-Trend A."/>
            <person name="McMahon S.M."/>
            <person name="Schaberg P.G."/>
            <person name="Yang J."/>
            <person name="Wegrzyn J.L."/>
            <person name="Swenson N.G."/>
        </authorList>
    </citation>
    <scope>NUCLEOTIDE SEQUENCE</scope>
    <source>
        <strain evidence="11">NS2018</strain>
    </source>
</reference>
<dbReference type="SMART" id="SM00256">
    <property type="entry name" value="FBOX"/>
    <property type="match status" value="1"/>
</dbReference>
<evidence type="ECO:0000256" key="6">
    <source>
        <dbReference type="RuleBase" id="RU000682"/>
    </source>
</evidence>
<comment type="subcellular location">
    <subcellularLocation>
        <location evidence="1 5 6">Nucleus</location>
    </subcellularLocation>
</comment>
<evidence type="ECO:0000256" key="7">
    <source>
        <dbReference type="SAM" id="Coils"/>
    </source>
</evidence>
<dbReference type="SMART" id="SM00389">
    <property type="entry name" value="HOX"/>
    <property type="match status" value="1"/>
</dbReference>
<keyword evidence="12" id="KW-1185">Reference proteome</keyword>
<organism evidence="11 12">
    <name type="scientific">Acer saccharum</name>
    <name type="common">Sugar maple</name>
    <dbReference type="NCBI Taxonomy" id="4024"/>
    <lineage>
        <taxon>Eukaryota</taxon>
        <taxon>Viridiplantae</taxon>
        <taxon>Streptophyta</taxon>
        <taxon>Embryophyta</taxon>
        <taxon>Tracheophyta</taxon>
        <taxon>Spermatophyta</taxon>
        <taxon>Magnoliopsida</taxon>
        <taxon>eudicotyledons</taxon>
        <taxon>Gunneridae</taxon>
        <taxon>Pentapetalae</taxon>
        <taxon>rosids</taxon>
        <taxon>malvids</taxon>
        <taxon>Sapindales</taxon>
        <taxon>Sapindaceae</taxon>
        <taxon>Hippocastanoideae</taxon>
        <taxon>Acereae</taxon>
        <taxon>Acer</taxon>
    </lineage>
</organism>
<keyword evidence="4 5" id="KW-0539">Nucleus</keyword>
<dbReference type="EMBL" id="JAUESC010000383">
    <property type="protein sequence ID" value="KAK0584531.1"/>
    <property type="molecule type" value="Genomic_DNA"/>
</dbReference>
<dbReference type="AlphaFoldDB" id="A0AA39VMI0"/>
<evidence type="ECO:0000256" key="2">
    <source>
        <dbReference type="ARBA" id="ARBA00023125"/>
    </source>
</evidence>
<evidence type="ECO:0000259" key="9">
    <source>
        <dbReference type="PROSITE" id="PS50071"/>
    </source>
</evidence>
<feature type="domain" description="Homeobox" evidence="9">
    <location>
        <begin position="312"/>
        <end position="372"/>
    </location>
</feature>
<dbReference type="Pfam" id="PF12937">
    <property type="entry name" value="F-box-like"/>
    <property type="match status" value="1"/>
</dbReference>
<dbReference type="InterPro" id="IPR001810">
    <property type="entry name" value="F-box_dom"/>
</dbReference>
<dbReference type="PROSITE" id="PS50181">
    <property type="entry name" value="FBOX"/>
    <property type="match status" value="1"/>
</dbReference>
<reference evidence="11" key="2">
    <citation type="submission" date="2023-06" db="EMBL/GenBank/DDBJ databases">
        <authorList>
            <person name="Swenson N.G."/>
            <person name="Wegrzyn J.L."/>
            <person name="Mcevoy S.L."/>
        </authorList>
    </citation>
    <scope>NUCLEOTIDE SEQUENCE</scope>
    <source>
        <strain evidence="11">NS2018</strain>
        <tissue evidence="11">Leaf</tissue>
    </source>
</reference>
<comment type="caution">
    <text evidence="11">The sequence shown here is derived from an EMBL/GenBank/DDBJ whole genome shotgun (WGS) entry which is preliminary data.</text>
</comment>
<dbReference type="InterPro" id="IPR025886">
    <property type="entry name" value="PP2-like"/>
</dbReference>
<accession>A0AA39VMI0</accession>
<dbReference type="PANTHER" id="PTHR31960">
    <property type="entry name" value="F-BOX PROTEIN PP2-A15"/>
    <property type="match status" value="1"/>
</dbReference>
<sequence>MGASLSNLTDNGVTMGPGLGDIPESCVACVFMYLTPPEICNLARLNRAFRGAASSDPVWENKLPSNYQDLLDLMPPERYQNSSKKDIFALLSRPVPFDDGNKEVWLDRVTGRVCMSISARAMAITGIEDRRYWNWIPTEESRFQVVAYLQQIWWFEVDGVVKFPFPPDIYTLSFRLHLGKFAKRLGRRVSNFEHTHGWDIKPVKLELSTSDGQHASSECCLDETEQDDINGNHKRGCWIDYKVGEFVVSDSEPATEVRFSMKQIDCTHSKGGLCVDSVFIIPSNMELKQTAMTEKASSLGLIPAMDRNNNYGSHQDKKKRLTCDQLDSLERSFQEEIKLDPDRKMKLSRDLGLQPRQIAVWFQNRRARWKAKQLELLYDSLKQEFDLVSREKQKLEDEVMKLKSILREQATRKQVSTGYTEISGEETVESTSIAIRSSNNPLGSLNHHHHHQHHSQIGDQGNYLFNVEEYNNPAASSAIWGHVLPSNYP</sequence>